<dbReference type="SUPFAM" id="SSF50447">
    <property type="entry name" value="Translation proteins"/>
    <property type="match status" value="1"/>
</dbReference>
<dbReference type="InterPro" id="IPR002676">
    <property type="entry name" value="RimM_N"/>
</dbReference>
<dbReference type="InterPro" id="IPR036976">
    <property type="entry name" value="RimM_N_sf"/>
</dbReference>
<dbReference type="Pfam" id="PF24986">
    <property type="entry name" value="PRC_RimM"/>
    <property type="match status" value="1"/>
</dbReference>
<dbReference type="PANTHER" id="PTHR33692:SF1">
    <property type="entry name" value="RIBOSOME MATURATION FACTOR RIMM"/>
    <property type="match status" value="1"/>
</dbReference>
<keyword evidence="1 5" id="KW-0963">Cytoplasm</keyword>
<gene>
    <name evidence="5 8" type="primary">rimM</name>
    <name evidence="8" type="ORF">M8523_10435</name>
</gene>
<dbReference type="InterPro" id="IPR011033">
    <property type="entry name" value="PRC_barrel-like_sf"/>
</dbReference>
<keyword evidence="2 5" id="KW-0690">Ribosome biogenesis</keyword>
<evidence type="ECO:0000256" key="2">
    <source>
        <dbReference type="ARBA" id="ARBA00022517"/>
    </source>
</evidence>
<proteinExistence type="inferred from homology"/>
<comment type="function">
    <text evidence="5">An accessory protein needed during the final step in the assembly of 30S ribosomal subunit, possibly for assembly of the head region. Essential for efficient processing of 16S rRNA. May be needed both before and after RbfA during the maturation of 16S rRNA. It has affinity for free ribosomal 30S subunits but not for 70S ribosomes.</text>
</comment>
<evidence type="ECO:0000313" key="9">
    <source>
        <dbReference type="Proteomes" id="UP001165667"/>
    </source>
</evidence>
<keyword evidence="4 5" id="KW-0143">Chaperone</keyword>
<evidence type="ECO:0000256" key="4">
    <source>
        <dbReference type="ARBA" id="ARBA00023186"/>
    </source>
</evidence>
<keyword evidence="9" id="KW-1185">Reference proteome</keyword>
<dbReference type="GO" id="GO:0005737">
    <property type="term" value="C:cytoplasm"/>
    <property type="evidence" value="ECO:0007669"/>
    <property type="project" value="UniProtKB-SubCell"/>
</dbReference>
<accession>A0AA41YTS3</accession>
<dbReference type="Proteomes" id="UP001165667">
    <property type="component" value="Unassembled WGS sequence"/>
</dbReference>
<name>A0AA41YTS3_9HYPH</name>
<dbReference type="GO" id="GO:0006364">
    <property type="term" value="P:rRNA processing"/>
    <property type="evidence" value="ECO:0007669"/>
    <property type="project" value="UniProtKB-UniRule"/>
</dbReference>
<evidence type="ECO:0000256" key="1">
    <source>
        <dbReference type="ARBA" id="ARBA00022490"/>
    </source>
</evidence>
<dbReference type="GO" id="GO:0005840">
    <property type="term" value="C:ribosome"/>
    <property type="evidence" value="ECO:0007669"/>
    <property type="project" value="InterPro"/>
</dbReference>
<evidence type="ECO:0000256" key="3">
    <source>
        <dbReference type="ARBA" id="ARBA00022552"/>
    </source>
</evidence>
<evidence type="ECO:0000259" key="7">
    <source>
        <dbReference type="Pfam" id="PF24986"/>
    </source>
</evidence>
<dbReference type="NCBIfam" id="TIGR02273">
    <property type="entry name" value="16S_RimM"/>
    <property type="match status" value="1"/>
</dbReference>
<comment type="domain">
    <text evidence="5">The PRC barrel domain binds ribosomal protein uS19.</text>
</comment>
<evidence type="ECO:0000313" key="8">
    <source>
        <dbReference type="EMBL" id="MCW6508436.1"/>
    </source>
</evidence>
<comment type="caution">
    <text evidence="8">The sequence shown here is derived from an EMBL/GenBank/DDBJ whole genome shotgun (WGS) entry which is preliminary data.</text>
</comment>
<dbReference type="Gene3D" id="2.30.30.240">
    <property type="entry name" value="PRC-barrel domain"/>
    <property type="match status" value="1"/>
</dbReference>
<evidence type="ECO:0000256" key="5">
    <source>
        <dbReference type="HAMAP-Rule" id="MF_00014"/>
    </source>
</evidence>
<sequence>MTQPNRILVGVIGAPHGVRGEVRVKSYTHQPMSLADYPALWTGDGRRCLKVAAARLLKDDMLVVRFEGLVDRDAAQLLTNMQLLVARDDLPPPDADEFYHADLVGLRAEDDKGLDVGRVVSLQNFGAGDLLEIAPASAETFFVPFTRAFVPVVDIAGGRVVLAEGALSEDPDTDADMPGEP</sequence>
<keyword evidence="3 5" id="KW-0698">rRNA processing</keyword>
<comment type="similarity">
    <text evidence="5">Belongs to the RimM family.</text>
</comment>
<dbReference type="InterPro" id="IPR011961">
    <property type="entry name" value="RimM"/>
</dbReference>
<dbReference type="InterPro" id="IPR009000">
    <property type="entry name" value="Transl_B-barrel_sf"/>
</dbReference>
<feature type="domain" description="RimM N-terminal" evidence="6">
    <location>
        <begin position="9"/>
        <end position="89"/>
    </location>
</feature>
<feature type="domain" description="Ribosome maturation factor RimM PRC barrel" evidence="7">
    <location>
        <begin position="101"/>
        <end position="162"/>
    </location>
</feature>
<dbReference type="Gene3D" id="2.40.30.60">
    <property type="entry name" value="RimM"/>
    <property type="match status" value="1"/>
</dbReference>
<comment type="subunit">
    <text evidence="5">Binds ribosomal protein uS19.</text>
</comment>
<reference evidence="8" key="1">
    <citation type="submission" date="2022-05" db="EMBL/GenBank/DDBJ databases">
        <authorList>
            <person name="Pankratov T."/>
        </authorList>
    </citation>
    <scope>NUCLEOTIDE SEQUENCE</scope>
    <source>
        <strain evidence="8">BP6-180914</strain>
    </source>
</reference>
<dbReference type="AlphaFoldDB" id="A0AA41YTS3"/>
<dbReference type="GO" id="GO:0043022">
    <property type="term" value="F:ribosome binding"/>
    <property type="evidence" value="ECO:0007669"/>
    <property type="project" value="InterPro"/>
</dbReference>
<dbReference type="EMBL" id="JAMOIM010000005">
    <property type="protein sequence ID" value="MCW6508436.1"/>
    <property type="molecule type" value="Genomic_DNA"/>
</dbReference>
<evidence type="ECO:0000259" key="6">
    <source>
        <dbReference type="Pfam" id="PF01782"/>
    </source>
</evidence>
<dbReference type="GO" id="GO:0042274">
    <property type="term" value="P:ribosomal small subunit biogenesis"/>
    <property type="evidence" value="ECO:0007669"/>
    <property type="project" value="UniProtKB-UniRule"/>
</dbReference>
<dbReference type="PANTHER" id="PTHR33692">
    <property type="entry name" value="RIBOSOME MATURATION FACTOR RIMM"/>
    <property type="match status" value="1"/>
</dbReference>
<dbReference type="RefSeq" id="WP_282584797.1">
    <property type="nucleotide sequence ID" value="NZ_JAMOIM010000005.1"/>
</dbReference>
<dbReference type="HAMAP" id="MF_00014">
    <property type="entry name" value="Ribosome_mat_RimM"/>
    <property type="match status" value="1"/>
</dbReference>
<dbReference type="SUPFAM" id="SSF50346">
    <property type="entry name" value="PRC-barrel domain"/>
    <property type="match status" value="1"/>
</dbReference>
<organism evidence="8 9">
    <name type="scientific">Lichenifustis flavocetrariae</name>
    <dbReference type="NCBI Taxonomy" id="2949735"/>
    <lineage>
        <taxon>Bacteria</taxon>
        <taxon>Pseudomonadati</taxon>
        <taxon>Pseudomonadota</taxon>
        <taxon>Alphaproteobacteria</taxon>
        <taxon>Hyphomicrobiales</taxon>
        <taxon>Lichenihabitantaceae</taxon>
        <taxon>Lichenifustis</taxon>
    </lineage>
</organism>
<comment type="subcellular location">
    <subcellularLocation>
        <location evidence="5">Cytoplasm</location>
    </subcellularLocation>
</comment>
<protein>
    <recommendedName>
        <fullName evidence="5">Ribosome maturation factor RimM</fullName>
    </recommendedName>
</protein>
<dbReference type="Pfam" id="PF01782">
    <property type="entry name" value="RimM"/>
    <property type="match status" value="1"/>
</dbReference>
<dbReference type="InterPro" id="IPR056792">
    <property type="entry name" value="PRC_RimM"/>
</dbReference>